<evidence type="ECO:0000256" key="8">
    <source>
        <dbReference type="ARBA" id="ARBA00022927"/>
    </source>
</evidence>
<feature type="transmembrane region" description="Helical" evidence="13">
    <location>
        <begin position="116"/>
        <end position="136"/>
    </location>
</feature>
<keyword evidence="6" id="KW-0997">Cell inner membrane</keyword>
<comment type="caution">
    <text evidence="15">The sequence shown here is derived from an EMBL/GenBank/DDBJ whole genome shotgun (WGS) entry which is preliminary data.</text>
</comment>
<feature type="transmembrane region" description="Helical" evidence="13">
    <location>
        <begin position="161"/>
        <end position="182"/>
    </location>
</feature>
<comment type="subunit">
    <text evidence="2">The accessory proteins ExbB and ExbD seem to form a complex with TonB.</text>
</comment>
<evidence type="ECO:0000313" key="16">
    <source>
        <dbReference type="Proteomes" id="UP001549691"/>
    </source>
</evidence>
<proteinExistence type="inferred from homology"/>
<comment type="subcellular location">
    <subcellularLocation>
        <location evidence="1">Cell inner membrane</location>
        <topology evidence="1">Multi-pass membrane protein</topology>
    </subcellularLocation>
    <subcellularLocation>
        <location evidence="12">Membrane</location>
        <topology evidence="12">Multi-pass membrane protein</topology>
    </subcellularLocation>
</comment>
<dbReference type="PANTHER" id="PTHR30625">
    <property type="entry name" value="PROTEIN TOLQ"/>
    <property type="match status" value="1"/>
</dbReference>
<evidence type="ECO:0000256" key="7">
    <source>
        <dbReference type="ARBA" id="ARBA00022692"/>
    </source>
</evidence>
<evidence type="ECO:0000256" key="13">
    <source>
        <dbReference type="SAM" id="Phobius"/>
    </source>
</evidence>
<protein>
    <recommendedName>
        <fullName evidence="3">Biopolymer transport protein ExbB</fullName>
    </recommendedName>
</protein>
<evidence type="ECO:0000256" key="12">
    <source>
        <dbReference type="RuleBase" id="RU004057"/>
    </source>
</evidence>
<keyword evidence="10 13" id="KW-0472">Membrane</keyword>
<evidence type="ECO:0000256" key="9">
    <source>
        <dbReference type="ARBA" id="ARBA00022989"/>
    </source>
</evidence>
<name>A0ABV2TPA8_9RHOO</name>
<feature type="domain" description="MotA/TolQ/ExbB proton channel" evidence="14">
    <location>
        <begin position="83"/>
        <end position="194"/>
    </location>
</feature>
<evidence type="ECO:0000256" key="2">
    <source>
        <dbReference type="ARBA" id="ARBA00011471"/>
    </source>
</evidence>
<reference evidence="15 16" key="1">
    <citation type="submission" date="2024-07" db="EMBL/GenBank/DDBJ databases">
        <title>Uliginosibacterium flavum JJ3220;KACC:17644.</title>
        <authorList>
            <person name="Kim M.K."/>
        </authorList>
    </citation>
    <scope>NUCLEOTIDE SEQUENCE [LARGE SCALE GENOMIC DNA]</scope>
    <source>
        <strain evidence="15 16">KACC:17644</strain>
    </source>
</reference>
<dbReference type="Proteomes" id="UP001549691">
    <property type="component" value="Unassembled WGS sequence"/>
</dbReference>
<gene>
    <name evidence="15" type="ORF">ABXR19_11735</name>
</gene>
<keyword evidence="9 13" id="KW-1133">Transmembrane helix</keyword>
<dbReference type="PANTHER" id="PTHR30625:SF14">
    <property type="entry name" value="BIOPOLYMER TRANSPORT PROTEIN EXBB"/>
    <property type="match status" value="1"/>
</dbReference>
<dbReference type="EMBL" id="JBEWZI010000011">
    <property type="protein sequence ID" value="MET7014862.1"/>
    <property type="molecule type" value="Genomic_DNA"/>
</dbReference>
<comment type="similarity">
    <text evidence="12">Belongs to the exbB/tolQ family.</text>
</comment>
<dbReference type="InterPro" id="IPR002898">
    <property type="entry name" value="MotA_ExbB_proton_chnl"/>
</dbReference>
<evidence type="ECO:0000313" key="15">
    <source>
        <dbReference type="EMBL" id="MET7014862.1"/>
    </source>
</evidence>
<evidence type="ECO:0000259" key="14">
    <source>
        <dbReference type="Pfam" id="PF01618"/>
    </source>
</evidence>
<evidence type="ECO:0000256" key="10">
    <source>
        <dbReference type="ARBA" id="ARBA00023136"/>
    </source>
</evidence>
<comment type="function">
    <text evidence="11">Involved in the TonB-dependent energy-dependent transport of various receptor-bound substrates. Protects ExbD from proteolytic degradation and functionally stabilizes TonB.</text>
</comment>
<keyword evidence="7 13" id="KW-0812">Transmembrane</keyword>
<sequence length="217" mass="23218">MQLIEFFFAHTDALGATLFCLLALMSLLSWGCIFSKSFSMWQLFQRARGFQQAFWGSEREAAVAASHPFARLARISLQVHEEVARSGSGKEEDLLLRCMNRVVGEEGAKLDNGQTLLATVAAVAPFIGLFGTVWGVHNALAAIGSSGAASLEQIAGPVGEALIMTALGLAVAIPALLAYNAFSRNSQHLLAELDALAHDLHHYLITGQPLPACVREG</sequence>
<keyword evidence="4 12" id="KW-0813">Transport</keyword>
<dbReference type="Pfam" id="PF01618">
    <property type="entry name" value="MotA_ExbB"/>
    <property type="match status" value="1"/>
</dbReference>
<keyword evidence="16" id="KW-1185">Reference proteome</keyword>
<keyword evidence="8 12" id="KW-0653">Protein transport</keyword>
<feature type="transmembrane region" description="Helical" evidence="13">
    <location>
        <begin position="13"/>
        <end position="34"/>
    </location>
</feature>
<evidence type="ECO:0000256" key="11">
    <source>
        <dbReference type="ARBA" id="ARBA00024816"/>
    </source>
</evidence>
<evidence type="ECO:0000256" key="3">
    <source>
        <dbReference type="ARBA" id="ARBA00022093"/>
    </source>
</evidence>
<evidence type="ECO:0000256" key="6">
    <source>
        <dbReference type="ARBA" id="ARBA00022519"/>
    </source>
</evidence>
<evidence type="ECO:0000256" key="1">
    <source>
        <dbReference type="ARBA" id="ARBA00004429"/>
    </source>
</evidence>
<evidence type="ECO:0000256" key="5">
    <source>
        <dbReference type="ARBA" id="ARBA00022475"/>
    </source>
</evidence>
<dbReference type="InterPro" id="IPR050790">
    <property type="entry name" value="ExbB/TolQ_transport"/>
</dbReference>
<evidence type="ECO:0000256" key="4">
    <source>
        <dbReference type="ARBA" id="ARBA00022448"/>
    </source>
</evidence>
<dbReference type="RefSeq" id="WP_354601321.1">
    <property type="nucleotide sequence ID" value="NZ_JBEWZI010000011.1"/>
</dbReference>
<keyword evidence="5" id="KW-1003">Cell membrane</keyword>
<accession>A0ABV2TPA8</accession>
<organism evidence="15 16">
    <name type="scientific">Uliginosibacterium flavum</name>
    <dbReference type="NCBI Taxonomy" id="1396831"/>
    <lineage>
        <taxon>Bacteria</taxon>
        <taxon>Pseudomonadati</taxon>
        <taxon>Pseudomonadota</taxon>
        <taxon>Betaproteobacteria</taxon>
        <taxon>Rhodocyclales</taxon>
        <taxon>Zoogloeaceae</taxon>
        <taxon>Uliginosibacterium</taxon>
    </lineage>
</organism>